<feature type="compositionally biased region" description="Basic and acidic residues" evidence="1">
    <location>
        <begin position="60"/>
        <end position="72"/>
    </location>
</feature>
<sequence length="165" mass="18093">MWKDLATPIRHIARTTATTTIRTQPTVPGNILTRNLATRQSQRTFTAIPRRQAQPQDEEDHFHDRHALDPSRTEASQSGTTDEVSHRDAAFDPSNTAPETEIGASKEETKREGSGRDPLGVSAGDKDVGRERDPMEGGAEKNADKEGHSARGSARKNRETKVGGR</sequence>
<feature type="compositionally biased region" description="Basic and acidic residues" evidence="1">
    <location>
        <begin position="104"/>
        <end position="115"/>
    </location>
</feature>
<proteinExistence type="predicted"/>
<evidence type="ECO:0000256" key="1">
    <source>
        <dbReference type="SAM" id="MobiDB-lite"/>
    </source>
</evidence>
<keyword evidence="3" id="KW-1185">Reference proteome</keyword>
<feature type="compositionally biased region" description="Basic and acidic residues" evidence="1">
    <location>
        <begin position="156"/>
        <end position="165"/>
    </location>
</feature>
<dbReference type="PANTHER" id="PTHR42090">
    <property type="match status" value="1"/>
</dbReference>
<accession>A0ABR4GFY3</accession>
<evidence type="ECO:0000313" key="3">
    <source>
        <dbReference type="Proteomes" id="UP001610563"/>
    </source>
</evidence>
<evidence type="ECO:0000313" key="2">
    <source>
        <dbReference type="EMBL" id="KAL2797963.1"/>
    </source>
</evidence>
<dbReference type="PANTHER" id="PTHR42090:SF1">
    <property type="match status" value="1"/>
</dbReference>
<gene>
    <name evidence="2" type="ORF">BJX66DRAFT_296844</name>
</gene>
<feature type="compositionally biased region" description="Basic and acidic residues" evidence="1">
    <location>
        <begin position="124"/>
        <end position="149"/>
    </location>
</feature>
<feature type="region of interest" description="Disordered" evidence="1">
    <location>
        <begin position="40"/>
        <end position="165"/>
    </location>
</feature>
<comment type="caution">
    <text evidence="2">The sequence shown here is derived from an EMBL/GenBank/DDBJ whole genome shotgun (WGS) entry which is preliminary data.</text>
</comment>
<organism evidence="2 3">
    <name type="scientific">Aspergillus keveii</name>
    <dbReference type="NCBI Taxonomy" id="714993"/>
    <lineage>
        <taxon>Eukaryota</taxon>
        <taxon>Fungi</taxon>
        <taxon>Dikarya</taxon>
        <taxon>Ascomycota</taxon>
        <taxon>Pezizomycotina</taxon>
        <taxon>Eurotiomycetes</taxon>
        <taxon>Eurotiomycetidae</taxon>
        <taxon>Eurotiales</taxon>
        <taxon>Aspergillaceae</taxon>
        <taxon>Aspergillus</taxon>
        <taxon>Aspergillus subgen. Nidulantes</taxon>
    </lineage>
</organism>
<protein>
    <submittedName>
        <fullName evidence="2">Uncharacterized protein</fullName>
    </submittedName>
</protein>
<reference evidence="2 3" key="1">
    <citation type="submission" date="2024-07" db="EMBL/GenBank/DDBJ databases">
        <title>Section-level genome sequencing and comparative genomics of Aspergillus sections Usti and Cavernicolus.</title>
        <authorList>
            <consortium name="Lawrence Berkeley National Laboratory"/>
            <person name="Nybo J.L."/>
            <person name="Vesth T.C."/>
            <person name="Theobald S."/>
            <person name="Frisvad J.C."/>
            <person name="Larsen T.O."/>
            <person name="Kjaerboelling I."/>
            <person name="Rothschild-Mancinelli K."/>
            <person name="Lyhne E.K."/>
            <person name="Kogle M.E."/>
            <person name="Barry K."/>
            <person name="Clum A."/>
            <person name="Na H."/>
            <person name="Ledsgaard L."/>
            <person name="Lin J."/>
            <person name="Lipzen A."/>
            <person name="Kuo A."/>
            <person name="Riley R."/>
            <person name="Mondo S."/>
            <person name="Labutti K."/>
            <person name="Haridas S."/>
            <person name="Pangalinan J."/>
            <person name="Salamov A.A."/>
            <person name="Simmons B.A."/>
            <person name="Magnuson J.K."/>
            <person name="Chen J."/>
            <person name="Drula E."/>
            <person name="Henrissat B."/>
            <person name="Wiebenga A."/>
            <person name="Lubbers R.J."/>
            <person name="Gomes A.C."/>
            <person name="Makela M.R."/>
            <person name="Stajich J."/>
            <person name="Grigoriev I.V."/>
            <person name="Mortensen U.H."/>
            <person name="De Vries R.P."/>
            <person name="Baker S.E."/>
            <person name="Andersen M.R."/>
        </authorList>
    </citation>
    <scope>NUCLEOTIDE SEQUENCE [LARGE SCALE GENOMIC DNA]</scope>
    <source>
        <strain evidence="2 3">CBS 209.92</strain>
    </source>
</reference>
<name>A0ABR4GFY3_9EURO</name>
<dbReference type="EMBL" id="JBFTWV010000016">
    <property type="protein sequence ID" value="KAL2797963.1"/>
    <property type="molecule type" value="Genomic_DNA"/>
</dbReference>
<dbReference type="Proteomes" id="UP001610563">
    <property type="component" value="Unassembled WGS sequence"/>
</dbReference>
<feature type="compositionally biased region" description="Polar residues" evidence="1">
    <location>
        <begin position="73"/>
        <end position="82"/>
    </location>
</feature>